<reference evidence="3 4" key="1">
    <citation type="journal article" date="2023" name="Commun. Biol.">
        <title>Genome analysis of Parmales, the sister group of diatoms, reveals the evolutionary specialization of diatoms from phago-mixotrophs to photoautotrophs.</title>
        <authorList>
            <person name="Ban H."/>
            <person name="Sato S."/>
            <person name="Yoshikawa S."/>
            <person name="Yamada K."/>
            <person name="Nakamura Y."/>
            <person name="Ichinomiya M."/>
            <person name="Sato N."/>
            <person name="Blanc-Mathieu R."/>
            <person name="Endo H."/>
            <person name="Kuwata A."/>
            <person name="Ogata H."/>
        </authorList>
    </citation>
    <scope>NUCLEOTIDE SEQUENCE [LARGE SCALE GENOMIC DNA]</scope>
</reference>
<dbReference type="InterPro" id="IPR036063">
    <property type="entry name" value="Smr_dom_sf"/>
</dbReference>
<evidence type="ECO:0000256" key="1">
    <source>
        <dbReference type="SAM" id="MobiDB-lite"/>
    </source>
</evidence>
<feature type="domain" description="Smr" evidence="2">
    <location>
        <begin position="105"/>
        <end position="182"/>
    </location>
</feature>
<feature type="compositionally biased region" description="Basic and acidic residues" evidence="1">
    <location>
        <begin position="35"/>
        <end position="48"/>
    </location>
</feature>
<dbReference type="InterPro" id="IPR053020">
    <property type="entry name" value="Smr_domain_protein"/>
</dbReference>
<evidence type="ECO:0000313" key="4">
    <source>
        <dbReference type="Proteomes" id="UP001165060"/>
    </source>
</evidence>
<keyword evidence="4" id="KW-1185">Reference proteome</keyword>
<dbReference type="PANTHER" id="PTHR47417">
    <property type="entry name" value="SMR DOMAIN-CONTAINING PROTEIN YPL199C"/>
    <property type="match status" value="1"/>
</dbReference>
<dbReference type="Pfam" id="PF08590">
    <property type="entry name" value="DUF1771"/>
    <property type="match status" value="1"/>
</dbReference>
<feature type="region of interest" description="Disordered" evidence="1">
    <location>
        <begin position="20"/>
        <end position="48"/>
    </location>
</feature>
<dbReference type="EMBL" id="BRYB01002389">
    <property type="protein sequence ID" value="GMI18962.1"/>
    <property type="molecule type" value="Genomic_DNA"/>
</dbReference>
<dbReference type="SMART" id="SM00463">
    <property type="entry name" value="SMR"/>
    <property type="match status" value="1"/>
</dbReference>
<evidence type="ECO:0000313" key="3">
    <source>
        <dbReference type="EMBL" id="GMI18962.1"/>
    </source>
</evidence>
<dbReference type="SMART" id="SM01162">
    <property type="entry name" value="DUF1771"/>
    <property type="match status" value="1"/>
</dbReference>
<dbReference type="Pfam" id="PF01713">
    <property type="entry name" value="Smr"/>
    <property type="match status" value="1"/>
</dbReference>
<gene>
    <name evidence="3" type="ORF">TeGR_g4902</name>
</gene>
<proteinExistence type="predicted"/>
<accession>A0ABQ6M3N3</accession>
<organism evidence="3 4">
    <name type="scientific">Tetraparma gracilis</name>
    <dbReference type="NCBI Taxonomy" id="2962635"/>
    <lineage>
        <taxon>Eukaryota</taxon>
        <taxon>Sar</taxon>
        <taxon>Stramenopiles</taxon>
        <taxon>Ochrophyta</taxon>
        <taxon>Bolidophyceae</taxon>
        <taxon>Parmales</taxon>
        <taxon>Triparmaceae</taxon>
        <taxon>Tetraparma</taxon>
    </lineage>
</organism>
<name>A0ABQ6M3N3_9STRA</name>
<dbReference type="InterPro" id="IPR013899">
    <property type="entry name" value="DUF1771"/>
</dbReference>
<dbReference type="InterPro" id="IPR002625">
    <property type="entry name" value="Smr_dom"/>
</dbReference>
<dbReference type="PROSITE" id="PS50828">
    <property type="entry name" value="SMR"/>
    <property type="match status" value="1"/>
</dbReference>
<dbReference type="Gene3D" id="3.30.1370.110">
    <property type="match status" value="1"/>
</dbReference>
<dbReference type="Proteomes" id="UP001165060">
    <property type="component" value="Unassembled WGS sequence"/>
</dbReference>
<dbReference type="PANTHER" id="PTHR47417:SF1">
    <property type="entry name" value="SMR DOMAIN-CONTAINING PROTEIN YPL199C"/>
    <property type="match status" value="1"/>
</dbReference>
<evidence type="ECO:0000259" key="2">
    <source>
        <dbReference type="PROSITE" id="PS50828"/>
    </source>
</evidence>
<comment type="caution">
    <text evidence="3">The sequence shown here is derived from an EMBL/GenBank/DDBJ whole genome shotgun (WGS) entry which is preliminary data.</text>
</comment>
<protein>
    <recommendedName>
        <fullName evidence="2">Smr domain-containing protein</fullName>
    </recommendedName>
</protein>
<sequence length="222" mass="23809">MGLFAACFGFLRRLLCPPSRPAKQAGPRSLAASAAEKHRAAAHVHAESRGRLLGQSQAAYKRGDKKAAHDLSVQGKAAGKKMEAENLLARRAIVEPQGMLKGGRVDLHGLFLAEALAVVEEFLAAHLKSKRFKQLLIVTGAGHHSAHKDQPVIRPRVEALLKERGVAFEEVHKRGALLLRVPGGREPLPGGGKVPDGVFDNAVKMANASGHKDLPSIHKNKL</sequence>
<dbReference type="SUPFAM" id="SSF160443">
    <property type="entry name" value="SMR domain-like"/>
    <property type="match status" value="1"/>
</dbReference>